<dbReference type="Proteomes" id="UP000177870">
    <property type="component" value="Chromosome"/>
</dbReference>
<evidence type="ECO:0008006" key="3">
    <source>
        <dbReference type="Google" id="ProtNLM"/>
    </source>
</evidence>
<sequence length="78" mass="9362">MRDLEQLTKYIKELPEEAQNIIADIIEVFKKQYVTKTAASLHPMELDNQPFIGMWTDRQDTQNSSEWVRRTRQQHWQG</sequence>
<reference evidence="2" key="1">
    <citation type="submission" date="2016-10" db="EMBL/GenBank/DDBJ databases">
        <title>Comparative genomics uncovers the prolific and rare metabolic potential of the cyanobacterial genus Moorea.</title>
        <authorList>
            <person name="Leao T."/>
            <person name="Castelao G."/>
            <person name="Korobeynikov A."/>
            <person name="Monroe E.A."/>
            <person name="Podell S."/>
            <person name="Glukhov E."/>
            <person name="Allen E."/>
            <person name="Gerwick W.H."/>
            <person name="Gerwick L."/>
        </authorList>
    </citation>
    <scope>NUCLEOTIDE SEQUENCE [LARGE SCALE GENOMIC DNA]</scope>
    <source>
        <strain evidence="2">PAL-8-15-08-1</strain>
    </source>
</reference>
<dbReference type="RefSeq" id="WP_070394005.1">
    <property type="nucleotide sequence ID" value="NZ_CP017599.1"/>
</dbReference>
<organism evidence="1 2">
    <name type="scientific">Moorena producens PAL-8-15-08-1</name>
    <dbReference type="NCBI Taxonomy" id="1458985"/>
    <lineage>
        <taxon>Bacteria</taxon>
        <taxon>Bacillati</taxon>
        <taxon>Cyanobacteriota</taxon>
        <taxon>Cyanophyceae</taxon>
        <taxon>Coleofasciculales</taxon>
        <taxon>Coleofasciculaceae</taxon>
        <taxon>Moorena</taxon>
    </lineage>
</organism>
<name>A0A1D8TV95_9CYAN</name>
<evidence type="ECO:0000313" key="2">
    <source>
        <dbReference type="Proteomes" id="UP000177870"/>
    </source>
</evidence>
<protein>
    <recommendedName>
        <fullName evidence="3">DUF2281 domain-containing protein</fullName>
    </recommendedName>
</protein>
<evidence type="ECO:0000313" key="1">
    <source>
        <dbReference type="EMBL" id="AOX01567.1"/>
    </source>
</evidence>
<dbReference type="KEGG" id="mpro:BJP34_20885"/>
<accession>A0A1D8TV95</accession>
<dbReference type="OrthoDB" id="467603at2"/>
<proteinExistence type="predicted"/>
<dbReference type="EMBL" id="CP017599">
    <property type="protein sequence ID" value="AOX01567.1"/>
    <property type="molecule type" value="Genomic_DNA"/>
</dbReference>
<dbReference type="AlphaFoldDB" id="A0A1D8TV95"/>
<gene>
    <name evidence="1" type="ORF">BJP34_20885</name>
</gene>